<evidence type="ECO:0000259" key="1">
    <source>
        <dbReference type="PROSITE" id="PS51725"/>
    </source>
</evidence>
<gene>
    <name evidence="2" type="ORF">D8M06_15815</name>
</gene>
<evidence type="ECO:0000313" key="3">
    <source>
        <dbReference type="Proteomes" id="UP000269301"/>
    </source>
</evidence>
<protein>
    <submittedName>
        <fullName evidence="2">Antibiotic biosynthesis monooxygenase</fullName>
    </submittedName>
</protein>
<dbReference type="OrthoDB" id="9798157at2"/>
<dbReference type="InterPro" id="IPR011008">
    <property type="entry name" value="Dimeric_a/b-barrel"/>
</dbReference>
<proteinExistence type="predicted"/>
<reference evidence="2 3" key="1">
    <citation type="journal article" date="2016" name="Int. J. Syst. Evol. Microbiol.">
        <title>Oceanobacillus halophilus sp. nov., a novel moderately halophilic bacterium from a hypersaline lake.</title>
        <authorList>
            <person name="Amoozegar M.A."/>
            <person name="Bagheri M."/>
            <person name="Makhdoumi A."/>
            <person name="Nikou M.M."/>
            <person name="Fazeli S.A.S."/>
            <person name="Schumann P."/>
            <person name="Sproer C."/>
            <person name="Sanchez-Porro C."/>
            <person name="Ventosa A."/>
        </authorList>
    </citation>
    <scope>NUCLEOTIDE SEQUENCE [LARGE SCALE GENOMIC DNA]</scope>
    <source>
        <strain evidence="2 3">DSM 23996</strain>
    </source>
</reference>
<name>A0A494ZZ42_9BACI</name>
<keyword evidence="3" id="KW-1185">Reference proteome</keyword>
<dbReference type="InterPro" id="IPR007138">
    <property type="entry name" value="ABM_dom"/>
</dbReference>
<dbReference type="Proteomes" id="UP000269301">
    <property type="component" value="Unassembled WGS sequence"/>
</dbReference>
<accession>A0A494ZZ42</accession>
<comment type="caution">
    <text evidence="2">The sequence shown here is derived from an EMBL/GenBank/DDBJ whole genome shotgun (WGS) entry which is preliminary data.</text>
</comment>
<dbReference type="PROSITE" id="PS51725">
    <property type="entry name" value="ABM"/>
    <property type="match status" value="1"/>
</dbReference>
<evidence type="ECO:0000313" key="2">
    <source>
        <dbReference type="EMBL" id="RKQ30375.1"/>
    </source>
</evidence>
<feature type="domain" description="ABM" evidence="1">
    <location>
        <begin position="2"/>
        <end position="92"/>
    </location>
</feature>
<dbReference type="AlphaFoldDB" id="A0A494ZZ42"/>
<dbReference type="RefSeq" id="WP_121205575.1">
    <property type="nucleotide sequence ID" value="NZ_RBZP01000018.1"/>
</dbReference>
<dbReference type="Gene3D" id="3.30.70.100">
    <property type="match status" value="1"/>
</dbReference>
<keyword evidence="2" id="KW-0503">Monooxygenase</keyword>
<dbReference type="Pfam" id="PF03992">
    <property type="entry name" value="ABM"/>
    <property type="match status" value="1"/>
</dbReference>
<organism evidence="2 3">
    <name type="scientific">Oceanobacillus halophilus</name>
    <dbReference type="NCBI Taxonomy" id="930130"/>
    <lineage>
        <taxon>Bacteria</taxon>
        <taxon>Bacillati</taxon>
        <taxon>Bacillota</taxon>
        <taxon>Bacilli</taxon>
        <taxon>Bacillales</taxon>
        <taxon>Bacillaceae</taxon>
        <taxon>Oceanobacillus</taxon>
    </lineage>
</organism>
<dbReference type="GO" id="GO:0004497">
    <property type="term" value="F:monooxygenase activity"/>
    <property type="evidence" value="ECO:0007669"/>
    <property type="project" value="UniProtKB-KW"/>
</dbReference>
<keyword evidence="2" id="KW-0560">Oxidoreductase</keyword>
<sequence>MVQEIFILEVTSGLEKDFEEAFNQAKELMSTSKGYLGAELKRCVEQENKYLVSVSWESVEAHVHDFKKTSEFEEMKKLLGPFYLSIPKVQHYEKVI</sequence>
<dbReference type="EMBL" id="RBZP01000018">
    <property type="protein sequence ID" value="RKQ30375.1"/>
    <property type="molecule type" value="Genomic_DNA"/>
</dbReference>
<dbReference type="SUPFAM" id="SSF54909">
    <property type="entry name" value="Dimeric alpha+beta barrel"/>
    <property type="match status" value="1"/>
</dbReference>